<dbReference type="InterPro" id="IPR003653">
    <property type="entry name" value="Peptidase_C48_C"/>
</dbReference>
<organism evidence="5 6">
    <name type="scientific">Hohenbuehelia grisea</name>
    <dbReference type="NCBI Taxonomy" id="104357"/>
    <lineage>
        <taxon>Eukaryota</taxon>
        <taxon>Fungi</taxon>
        <taxon>Dikarya</taxon>
        <taxon>Basidiomycota</taxon>
        <taxon>Agaricomycotina</taxon>
        <taxon>Agaricomycetes</taxon>
        <taxon>Agaricomycetidae</taxon>
        <taxon>Agaricales</taxon>
        <taxon>Pleurotineae</taxon>
        <taxon>Pleurotaceae</taxon>
        <taxon>Hohenbuehelia</taxon>
    </lineage>
</organism>
<protein>
    <recommendedName>
        <fullName evidence="4">Ubiquitin-like protease family profile domain-containing protein</fullName>
    </recommendedName>
</protein>
<proteinExistence type="inferred from homology"/>
<dbReference type="Pfam" id="PF02902">
    <property type="entry name" value="Peptidase_C48"/>
    <property type="match status" value="1"/>
</dbReference>
<evidence type="ECO:0000313" key="6">
    <source>
        <dbReference type="Proteomes" id="UP001556367"/>
    </source>
</evidence>
<dbReference type="Proteomes" id="UP001556367">
    <property type="component" value="Unassembled WGS sequence"/>
</dbReference>
<feature type="domain" description="Ubiquitin-like protease family profile" evidence="4">
    <location>
        <begin position="182"/>
        <end position="351"/>
    </location>
</feature>
<comment type="caution">
    <text evidence="5">The sequence shown here is derived from an EMBL/GenBank/DDBJ whole genome shotgun (WGS) entry which is preliminary data.</text>
</comment>
<evidence type="ECO:0000256" key="3">
    <source>
        <dbReference type="ARBA" id="ARBA00022801"/>
    </source>
</evidence>
<accession>A0ABR3J2B1</accession>
<keyword evidence="6" id="KW-1185">Reference proteome</keyword>
<keyword evidence="3" id="KW-0378">Hydrolase</keyword>
<name>A0ABR3J2B1_9AGAR</name>
<evidence type="ECO:0000256" key="1">
    <source>
        <dbReference type="ARBA" id="ARBA00005234"/>
    </source>
</evidence>
<dbReference type="PROSITE" id="PS50600">
    <property type="entry name" value="ULP_PROTEASE"/>
    <property type="match status" value="1"/>
</dbReference>
<dbReference type="SUPFAM" id="SSF54001">
    <property type="entry name" value="Cysteine proteinases"/>
    <property type="match status" value="1"/>
</dbReference>
<keyword evidence="2" id="KW-0645">Protease</keyword>
<comment type="similarity">
    <text evidence="1">Belongs to the peptidase C48 family.</text>
</comment>
<gene>
    <name evidence="5" type="ORF">HGRIS_009824</name>
</gene>
<reference evidence="6" key="1">
    <citation type="submission" date="2024-06" db="EMBL/GenBank/DDBJ databases">
        <title>Multi-omics analyses provide insights into the biosynthesis of the anticancer antibiotic pleurotin in Hohenbuehelia grisea.</title>
        <authorList>
            <person name="Weaver J.A."/>
            <person name="Alberti F."/>
        </authorList>
    </citation>
    <scope>NUCLEOTIDE SEQUENCE [LARGE SCALE GENOMIC DNA]</scope>
    <source>
        <strain evidence="6">T-177</strain>
    </source>
</reference>
<sequence>MDVDIDLANMPEFRQEEWIGVGKKYPKDPPLEIHWAKRAAFAIPESLLNLLPHAASSVSMLLQTRLPEQSSKMALSKDTAWFSPDPAATDPVCLLERPIPSKAFLAILEKASGQAWFDKAQSVVDRRYNDGRDRLPLCAMTLWTEMVRVKGVQEEWRRGIIGRVKDHLRVISWDAYLQHIQGQISTRRLATFLGTAWLSDDEINLMMEDIAHRITAEQRKDVLVAKLDFSNAITAYRKWKGTPSESAHRRLGRYEDEIKAKEPRWLYFPVHVNGNHWICVYVDFEKRTYGYGDSLSGFFSIPPLRFFNSLNTWLKKTFSGRFKNQGESMPCGSQSDSFSCGIVAANAIEHAVFDTALWTRKRAIIAVFFDKNPRAVQCSACGQLVTLKSPYNATRWREHRNKRCKSKPVTKKQKAAVAALKMPSVLNWLQKATTTKSPAAPIPLLKKQPTVPCPGLTELDNSRIPVYLRRSGAKGGGARSLWALSMERFGKAFSELDDPQARNVIFDVQINEFQWQNDHDRQRVHSTTCALNNV</sequence>
<dbReference type="EMBL" id="JASNQZ010000012">
    <property type="protein sequence ID" value="KAL0949786.1"/>
    <property type="molecule type" value="Genomic_DNA"/>
</dbReference>
<dbReference type="Gene3D" id="3.40.395.10">
    <property type="entry name" value="Adenoviral Proteinase, Chain A"/>
    <property type="match status" value="1"/>
</dbReference>
<evidence type="ECO:0000259" key="4">
    <source>
        <dbReference type="PROSITE" id="PS50600"/>
    </source>
</evidence>
<evidence type="ECO:0000256" key="2">
    <source>
        <dbReference type="ARBA" id="ARBA00022670"/>
    </source>
</evidence>
<dbReference type="InterPro" id="IPR038765">
    <property type="entry name" value="Papain-like_cys_pep_sf"/>
</dbReference>
<evidence type="ECO:0000313" key="5">
    <source>
        <dbReference type="EMBL" id="KAL0949786.1"/>
    </source>
</evidence>